<evidence type="ECO:0000256" key="3">
    <source>
        <dbReference type="ARBA" id="ARBA00022723"/>
    </source>
</evidence>
<dbReference type="EMBL" id="AZSI01000134">
    <property type="protein sequence ID" value="KEY61720.1"/>
    <property type="molecule type" value="Genomic_DNA"/>
</dbReference>
<gene>
    <name evidence="9" type="ORF">U725_02162</name>
</gene>
<dbReference type="FunFam" id="3.40.640.10:FF:000084">
    <property type="entry name" value="IscS-like cysteine desulfurase"/>
    <property type="match status" value="1"/>
</dbReference>
<dbReference type="Gene3D" id="3.90.1150.10">
    <property type="entry name" value="Aspartate Aminotransferase, domain 1"/>
    <property type="match status" value="1"/>
</dbReference>
<name>A0A084A8U1_LACLC</name>
<dbReference type="InterPro" id="IPR016454">
    <property type="entry name" value="Cysteine_dSase"/>
</dbReference>
<comment type="cofactor">
    <cofactor evidence="1 7">
        <name>pyridoxal 5'-phosphate</name>
        <dbReference type="ChEBI" id="CHEBI:597326"/>
    </cofactor>
</comment>
<dbReference type="PATRIC" id="fig|1415168.3.peg.2228"/>
<dbReference type="Proteomes" id="UP000028401">
    <property type="component" value="Unassembled WGS sequence"/>
</dbReference>
<evidence type="ECO:0000256" key="6">
    <source>
        <dbReference type="ARBA" id="ARBA00023014"/>
    </source>
</evidence>
<proteinExistence type="inferred from homology"/>
<evidence type="ECO:0000313" key="9">
    <source>
        <dbReference type="EMBL" id="KEY61720.1"/>
    </source>
</evidence>
<dbReference type="PROSITE" id="PS00595">
    <property type="entry name" value="AA_TRANSFER_CLASS_5"/>
    <property type="match status" value="1"/>
</dbReference>
<sequence>MIYFDNSATTAVNPMVLRTYTDVATKIMGNPSSLHGLGTTATRLLEASRRQIAELLGLDSQEIFFTSGGTEGDNWIIKGVAFEKRPYGNHIIVSSVEHPAVKNAAEWLKTQGFELDYAPVDADGFVIVSELEKLIRDETILISVMAVNNEVGAIQPIQEISELLADKPTISFHVDAVQAIGKVPLETWLTDRLDFATLSAHKFHGPRGVGIVVAKKGKRLTPLLHGGGQEHNWRSTTENLAGIAATSKALRLALDEDDFKRKKVLAMKQVILEELEKHKKVHVFSKMTDFAPNILTFGIRGVRGEVVVHAFEQHDIYISTTSACSSKKNAAAGTLVAMNVPSKLATSAVRISLDSTNNMAEVEQFLTVFRQIYQELEKVSG</sequence>
<dbReference type="AlphaFoldDB" id="A0A084A8U1"/>
<dbReference type="RefSeq" id="WP_021036789.1">
    <property type="nucleotide sequence ID" value="NZ_AZSI01000134.1"/>
</dbReference>
<evidence type="ECO:0000256" key="7">
    <source>
        <dbReference type="RuleBase" id="RU004504"/>
    </source>
</evidence>
<dbReference type="SUPFAM" id="SSF53383">
    <property type="entry name" value="PLP-dependent transferases"/>
    <property type="match status" value="1"/>
</dbReference>
<dbReference type="Pfam" id="PF00266">
    <property type="entry name" value="Aminotran_5"/>
    <property type="match status" value="1"/>
</dbReference>
<keyword evidence="3" id="KW-0479">Metal-binding</keyword>
<evidence type="ECO:0000256" key="4">
    <source>
        <dbReference type="ARBA" id="ARBA00022898"/>
    </source>
</evidence>
<organism evidence="9 10">
    <name type="scientific">Lactococcus cremoris subsp. cremoris GE214</name>
    <dbReference type="NCBI Taxonomy" id="1415168"/>
    <lineage>
        <taxon>Bacteria</taxon>
        <taxon>Bacillati</taxon>
        <taxon>Bacillota</taxon>
        <taxon>Bacilli</taxon>
        <taxon>Lactobacillales</taxon>
        <taxon>Streptococcaceae</taxon>
        <taxon>Lactococcus</taxon>
        <taxon>Lactococcus cremoris subsp. cremoris</taxon>
    </lineage>
</organism>
<dbReference type="GeneID" id="61108805"/>
<dbReference type="InterPro" id="IPR015422">
    <property type="entry name" value="PyrdxlP-dep_Trfase_small"/>
</dbReference>
<evidence type="ECO:0000259" key="8">
    <source>
        <dbReference type="Pfam" id="PF00266"/>
    </source>
</evidence>
<accession>A0A084A8U1</accession>
<evidence type="ECO:0000256" key="2">
    <source>
        <dbReference type="ARBA" id="ARBA00006490"/>
    </source>
</evidence>
<keyword evidence="5" id="KW-0408">Iron</keyword>
<dbReference type="Gene3D" id="1.10.260.50">
    <property type="match status" value="1"/>
</dbReference>
<dbReference type="Gene3D" id="3.40.640.10">
    <property type="entry name" value="Type I PLP-dependent aspartate aminotransferase-like (Major domain)"/>
    <property type="match status" value="1"/>
</dbReference>
<dbReference type="PANTHER" id="PTHR11601:SF50">
    <property type="entry name" value="CYSTEINE DESULFURASE ISCS 2-RELATED"/>
    <property type="match status" value="1"/>
</dbReference>
<dbReference type="InterPro" id="IPR020578">
    <property type="entry name" value="Aminotrans_V_PyrdxlP_BS"/>
</dbReference>
<reference evidence="9 10" key="1">
    <citation type="submission" date="2014-06" db="EMBL/GenBank/DDBJ databases">
        <title>Draft genome sequence of the putrescine producing strain Lactococcus lactis subsp cremoris GE214.</title>
        <authorList>
            <person name="Ladero V."/>
            <person name="Linares D.M."/>
            <person name="del Rio B."/>
            <person name="Mayo B."/>
            <person name="Martin M.C."/>
            <person name="Fernandez M."/>
            <person name="Alvarez M.A."/>
        </authorList>
    </citation>
    <scope>NUCLEOTIDE SEQUENCE [LARGE SCALE GENOMIC DNA]</scope>
    <source>
        <strain evidence="9 10">GE214</strain>
    </source>
</reference>
<evidence type="ECO:0000256" key="5">
    <source>
        <dbReference type="ARBA" id="ARBA00023004"/>
    </source>
</evidence>
<dbReference type="GO" id="GO:0046872">
    <property type="term" value="F:metal ion binding"/>
    <property type="evidence" value="ECO:0007669"/>
    <property type="project" value="UniProtKB-KW"/>
</dbReference>
<dbReference type="PANTHER" id="PTHR11601">
    <property type="entry name" value="CYSTEINE DESULFURYLASE FAMILY MEMBER"/>
    <property type="match status" value="1"/>
</dbReference>
<dbReference type="PIRSF" id="PIRSF005572">
    <property type="entry name" value="NifS"/>
    <property type="match status" value="1"/>
</dbReference>
<protein>
    <submittedName>
        <fullName evidence="9">Cysteine desulfurase related enzyme</fullName>
    </submittedName>
</protein>
<evidence type="ECO:0000313" key="10">
    <source>
        <dbReference type="Proteomes" id="UP000028401"/>
    </source>
</evidence>
<keyword evidence="6" id="KW-0411">Iron-sulfur</keyword>
<comment type="caution">
    <text evidence="9">The sequence shown here is derived from an EMBL/GenBank/DDBJ whole genome shotgun (WGS) entry which is preliminary data.</text>
</comment>
<dbReference type="InterPro" id="IPR000192">
    <property type="entry name" value="Aminotrans_V_dom"/>
</dbReference>
<keyword evidence="4" id="KW-0663">Pyridoxal phosphate</keyword>
<feature type="domain" description="Aminotransferase class V" evidence="8">
    <location>
        <begin position="2"/>
        <end position="365"/>
    </location>
</feature>
<dbReference type="InterPro" id="IPR015424">
    <property type="entry name" value="PyrdxlP-dep_Trfase"/>
</dbReference>
<dbReference type="InterPro" id="IPR015421">
    <property type="entry name" value="PyrdxlP-dep_Trfase_major"/>
</dbReference>
<dbReference type="GO" id="GO:0051536">
    <property type="term" value="F:iron-sulfur cluster binding"/>
    <property type="evidence" value="ECO:0007669"/>
    <property type="project" value="UniProtKB-KW"/>
</dbReference>
<evidence type="ECO:0000256" key="1">
    <source>
        <dbReference type="ARBA" id="ARBA00001933"/>
    </source>
</evidence>
<dbReference type="GO" id="GO:0031071">
    <property type="term" value="F:cysteine desulfurase activity"/>
    <property type="evidence" value="ECO:0007669"/>
    <property type="project" value="UniProtKB-ARBA"/>
</dbReference>
<comment type="similarity">
    <text evidence="2">Belongs to the class-V pyridoxal-phosphate-dependent aminotransferase family. NifS/IscS subfamily.</text>
</comment>